<evidence type="ECO:0000313" key="1">
    <source>
        <dbReference type="EMBL" id="AND75083.1"/>
    </source>
</evidence>
<keyword evidence="2" id="KW-1185">Reference proteome</keyword>
<evidence type="ECO:0000313" key="2">
    <source>
        <dbReference type="Proteomes" id="UP000225821"/>
    </source>
</evidence>
<name>A0A1S5R443_9CAUD</name>
<protein>
    <submittedName>
        <fullName evidence="1">Uncharacterized protein</fullName>
    </submittedName>
</protein>
<dbReference type="Proteomes" id="UP000225821">
    <property type="component" value="Segment"/>
</dbReference>
<gene>
    <name evidence="1" type="ORF">pf16_160</name>
</gene>
<reference evidence="1 2" key="1">
    <citation type="submission" date="2016-03" db="EMBL/GenBank/DDBJ databases">
        <title>Characterisation of pf16 and phiPMW: Two novel phages infecting Pseudomonas putida PpG1.</title>
        <authorList>
            <person name="Magill D.J."/>
            <person name="Krylov V.N."/>
            <person name="Shaburova O.V."/>
            <person name="Allen C.C.R."/>
            <person name="McGrath J.W."/>
            <person name="Quinn J.P."/>
            <person name="Kulakov L.A."/>
        </authorList>
    </citation>
    <scope>NUCLEOTIDE SEQUENCE [LARGE SCALE GENOMIC DNA]</scope>
</reference>
<accession>A0A1S5R443</accession>
<dbReference type="EMBL" id="KU873925">
    <property type="protein sequence ID" value="AND75083.1"/>
    <property type="molecule type" value="Genomic_DNA"/>
</dbReference>
<organism evidence="1 2">
    <name type="scientific">Pseudomonas phage pf16</name>
    <dbReference type="NCBI Taxonomy" id="1815630"/>
    <lineage>
        <taxon>Viruses</taxon>
        <taxon>Duplodnaviria</taxon>
        <taxon>Heunggongvirae</taxon>
        <taxon>Uroviricota</taxon>
        <taxon>Caudoviricetes</taxon>
        <taxon>Chakrabartyvirus</taxon>
        <taxon>Chakrabartyvirus pf16</taxon>
    </lineage>
</organism>
<sequence length="144" mass="16340">MCARADSQSGKFTGNLRTMAEFTPKKFPHVKIRVNSNKEILLLAVDELKRRGYDDTEFKKFNYEYHQHFVGVIGGKNGIILVSVSEESFSRAHKNADELEYDLKQVLKMDNIRVKPKLVNVSGVMCDAAAFKAFLDTQLKANPQ</sequence>
<proteinExistence type="predicted"/>